<sequence>MLSPREQRALADIERWFAATDPRLAARLRDGTRSPGLHATRPVLFTVTALGVLLVLLGLVTATATLFLAGLAAFATALSMRAIRRRRGNADDASRSDEPLV</sequence>
<dbReference type="Proteomes" id="UP001268819">
    <property type="component" value="Unassembled WGS sequence"/>
</dbReference>
<gene>
    <name evidence="2" type="ORF">J2S66_001915</name>
</gene>
<dbReference type="RefSeq" id="WP_310306324.1">
    <property type="nucleotide sequence ID" value="NZ_BAAAXB010000001.1"/>
</dbReference>
<evidence type="ECO:0000313" key="2">
    <source>
        <dbReference type="EMBL" id="MDR6593531.1"/>
    </source>
</evidence>
<keyword evidence="3" id="KW-1185">Reference proteome</keyword>
<organism evidence="2 3">
    <name type="scientific">Saccharothrix longispora</name>
    <dbReference type="NCBI Taxonomy" id="33920"/>
    <lineage>
        <taxon>Bacteria</taxon>
        <taxon>Bacillati</taxon>
        <taxon>Actinomycetota</taxon>
        <taxon>Actinomycetes</taxon>
        <taxon>Pseudonocardiales</taxon>
        <taxon>Pseudonocardiaceae</taxon>
        <taxon>Saccharothrix</taxon>
    </lineage>
</organism>
<keyword evidence="1" id="KW-0812">Transmembrane</keyword>
<accession>A0ABU1PSG7</accession>
<dbReference type="InterPro" id="IPR021401">
    <property type="entry name" value="DUF3040"/>
</dbReference>
<keyword evidence="1" id="KW-0472">Membrane</keyword>
<proteinExistence type="predicted"/>
<dbReference type="Pfam" id="PF11239">
    <property type="entry name" value="DUF3040"/>
    <property type="match status" value="1"/>
</dbReference>
<evidence type="ECO:0000256" key="1">
    <source>
        <dbReference type="SAM" id="Phobius"/>
    </source>
</evidence>
<comment type="caution">
    <text evidence="2">The sequence shown here is derived from an EMBL/GenBank/DDBJ whole genome shotgun (WGS) entry which is preliminary data.</text>
</comment>
<reference evidence="2 3" key="1">
    <citation type="submission" date="2023-07" db="EMBL/GenBank/DDBJ databases">
        <title>Sequencing the genomes of 1000 actinobacteria strains.</title>
        <authorList>
            <person name="Klenk H.-P."/>
        </authorList>
    </citation>
    <scope>NUCLEOTIDE SEQUENCE [LARGE SCALE GENOMIC DNA]</scope>
    <source>
        <strain evidence="2 3">DSM 43749</strain>
    </source>
</reference>
<protein>
    <submittedName>
        <fullName evidence="2">Flp pilus assembly protein TadB</fullName>
    </submittedName>
</protein>
<keyword evidence="1" id="KW-1133">Transmembrane helix</keyword>
<name>A0ABU1PSG7_9PSEU</name>
<feature type="transmembrane region" description="Helical" evidence="1">
    <location>
        <begin position="44"/>
        <end position="77"/>
    </location>
</feature>
<dbReference type="EMBL" id="JAVDSG010000001">
    <property type="protein sequence ID" value="MDR6593531.1"/>
    <property type="molecule type" value="Genomic_DNA"/>
</dbReference>
<evidence type="ECO:0000313" key="3">
    <source>
        <dbReference type="Proteomes" id="UP001268819"/>
    </source>
</evidence>